<dbReference type="Proteomes" id="UP001176883">
    <property type="component" value="Unassembled WGS sequence"/>
</dbReference>
<keyword evidence="2" id="KW-0732">Signal</keyword>
<feature type="region of interest" description="Disordered" evidence="1">
    <location>
        <begin position="3446"/>
        <end position="3472"/>
    </location>
</feature>
<dbReference type="InterPro" id="IPR022385">
    <property type="entry name" value="Rhs_assc_core"/>
</dbReference>
<dbReference type="SUPFAM" id="SSF50969">
    <property type="entry name" value="YVTN repeat-like/Quinoprotein amine dehydrogenase"/>
    <property type="match status" value="1"/>
</dbReference>
<feature type="signal peptide" evidence="2">
    <location>
        <begin position="1"/>
        <end position="29"/>
    </location>
</feature>
<evidence type="ECO:0000313" key="5">
    <source>
        <dbReference type="EMBL" id="MDO5971995.1"/>
    </source>
</evidence>
<dbReference type="InterPro" id="IPR011044">
    <property type="entry name" value="Quino_amine_DH_bsu"/>
</dbReference>
<reference evidence="5" key="1">
    <citation type="submission" date="2023-07" db="EMBL/GenBank/DDBJ databases">
        <title>Two novel species in the genus Flavivirga.</title>
        <authorList>
            <person name="Kwon K."/>
        </authorList>
    </citation>
    <scope>NUCLEOTIDE SEQUENCE</scope>
    <source>
        <strain evidence="5">KCTC 52353</strain>
    </source>
</reference>
<dbReference type="PANTHER" id="PTHR32305">
    <property type="match status" value="1"/>
</dbReference>
<evidence type="ECO:0000259" key="4">
    <source>
        <dbReference type="Pfam" id="PF20041"/>
    </source>
</evidence>
<dbReference type="InterPro" id="IPR026835">
    <property type="entry name" value="YqcG_C"/>
</dbReference>
<comment type="caution">
    <text evidence="5">The sequence shown here is derived from an EMBL/GenBank/DDBJ whole genome shotgun (WGS) entry which is preliminary data.</text>
</comment>
<feature type="domain" description="Toxin YqcG C-terminal" evidence="3">
    <location>
        <begin position="3389"/>
        <end position="3464"/>
    </location>
</feature>
<dbReference type="RefSeq" id="WP_303279712.1">
    <property type="nucleotide sequence ID" value="NZ_JAUOEK010000180.1"/>
</dbReference>
<protein>
    <submittedName>
        <fullName evidence="5">GH-E family nuclease</fullName>
    </submittedName>
</protein>
<keyword evidence="6" id="KW-1185">Reference proteome</keyword>
<dbReference type="InterPro" id="IPR050708">
    <property type="entry name" value="T6SS_VgrG/RHS"/>
</dbReference>
<sequence>MKDMFTKVKTSLSIKVAVFLFFGFYFAQAQDFKDTFTGAEITGALTTNSSSALAESTDVNPYTYLSLSIKEDTAPFTAYKFSITLEVTPILSDGTPDTSSQEITLEVENNLAAGIGNVVDFTQYIINDRYGVNVLVLSNTFEDIETDTVTNDAPVPDNIVLEVGFNTKRYFELPEAAPAIQAHTVNSDNELEINWTVVTGARFYDVEWTWIDNYNEDITTPLGSTEISLSVKDFERNNTRIQTNQTTFTIPLVYSRGFIIYRVRAVGNFSAAIDPSLSKNKYSEWSITPTKPVGADDSWKAKISDWADADKNVLEIDGLKEHAANKNWQFQASYAEEGKKKEVVSYFDGSLRNRQTVTTINTDENAIVGEVIYDAQGRPAVEVLPVPTNENKLQYYDNFNRSTDPARTSQSYSYLDFDEDTQNIIDTESDDKKMNVSSGASSYYSDDSSNTLVSDYKNRIPNALEYPFSQIEYTPDNTGRIRRKSGVGKTHQLGSGHDMEYYYGFPEQIELNRLFGYSVGNASHYKKNMVLDPNRQLSISYIDPQGRTIATALTGASAFNLEGLDNEDGNAEDIFGNKLHDRLTADLLNKIISDATDTPEDNNQIGTSGNFGALQDQLSFNASKMVVFNDSRIFNYSINVPTFSYGCPDPNNTSGFTKNYPLTYNLNIDVLDGDGKSLFPEDSGTGAPKPYQGTISLDGTNTITLTSEELPPIPVERGSYTIIKNLEVDKIAVETHADDYIRRLQDPSDACYVAIEDITPALDPIILEGCEFTCEACESALIGTYSTTEEARQAYVNEQISNNQAQYDLLSEDEKNEFVLSIEAQWNEALDTCRATCADVANPTVSTPNIISCQTALDQLLQDMSPLGQYGNGSEGAETILNIFDENNKLISTRINPNADEPLYYSWKNPWHADYDASVSKTEGHYYNENGTISYIKVKEIVTIEGEGEEAVEIITYEPTINEGTPLTAVDSSSDEYWVEPQYLTNSSDFTDDDIWQDSWSYSLLSYHPEYDYLLYSNAVCELQKNDFSSDGFDAYLQSLNTYDKAINGGVTGTGFLNTVLDLYNADPYFSSALPAPFDPTSHNLLNVRKDIMEEALQTNFDGSGKSLIASTYARYICTSITECVVPNNSAILSEINSLSDLTTQQKDEFWNAYKANYLSLKQRMQSVFMNAYAQKNGIYNGCIGLSEAPVDLIANISTYNHSVAVTFEGYMAGVDPADGICSDAFADNYITKQKRFLPSDMYFNAGADPEDVLADVAEQVNYQYYVDTGICPLSRDLVLYLDGYFRDSNVSGNTATDSNREYNALYLSSTLFEEFGGAFPAPASSVSTTGTIGATNEELVLSINSGGNLENSDITINLPGYNWTNYGTGFTIISVSTNVITSSYDDTTKLFSYKALAKLDINGDNKEVVITGTTKARITCSTTNPLSEGQYLGDGNTYDETGACNKESYFSKAMLALMKRLLATNEINDSSVDISNLEAYTNSYLPEYFEGGTTITWNYSGANTYVLNIDGIDRFSMSLDTPLPNNSFGLKITNIHFDYVYSTNQSNVIAQNVKVNWLASYNQRQSAIGTVQATEETLLNFLCCDDVNNYKEFSDSYTYVYNGKKFSTSNQAVGHTWSADGNILYISFHNSTGRQYLCSTPYDVSTANLNGSSSIFGQGEGIHITSSGNFMIHKFHDIQGEIILYEFSVPHDISTMTEVSRVNLPGIVHDVDVFMTDNGLNMYLFKTEGLTRYSLSAPFDLSNPTQEETLTTGAGRSFTFSKDLKKLLILYGSGNPILKTYLLTTPGDLSTAYLDNEQPFDALIEGSTYNFPRIRISPDNNYLTVSTYGGAYPIYTFEKSNINQYQSEELINKFKPAFILRKMVTDTSGAHKFYYKNIEFIPKGFKATIDELIDLEIDINFSNYSENPEDYNSAEIILNGKSYKLSTNDIIFNPYEGEQVGYRRPPTNRFSWDYTSANDWGATFDIFNFAYNINGVQRTYNFNEGSGTAQSTDGIGVITLDNNSWITDPSLGSGLRFNTSLEAAWNDFIPFIHEQGVNLNFKASLKIQDVLPVSTGNGYGFISQIDYEDPLNPENLYQLEIYVTTGDDVIPDHILNCSDSNKECIAQPVTPVSCSDKYLTYISILNNLGIDTVTEGEGRSPQYYTEEEFCDKQLAYITDDYEHYINTLVLSETDPEVVTEPTLSIHYITIANFGATEFGYGYDEDPNDNVIGMQGIVDLYATDVANASNTDAIKSWVKFTSDHLYALTTEGTICISLPGPLPITTEDYTIDLPEDSPCEQLTKAIHSSYSNDAYANFLKREREAFINEYLKHAIGEVDEDFTMDYFDKEYQYTLYYYDQSGNLIQTVPPEGVNRFSKQQLEAVVDGSTLHERINQYRKDNPEEENSELLPPHDYKTQYAYNSLNQLVWQFTPDGGETRFAYDALGRIVASQNKKQLDNNTFSYTVYDKLGRITEAGELEPKEVIAINQTEGKLEDNLGNLVFTDGFSDDPDKILFPKNISDKQNEVTRTKYSKYLSNPNTVFKTLDAHNIFANSRNRVTEIYYFDDVTTQTADIDFNNAIYYNYDIHGNVKELVHHNRLLAKSSMYYSGLKRVEYEYDLISGNVNKVYYQKDAPDQFIHQYTYDADNRITNVQTSSDGIIWETDASYNYYKHGPLARTELGDKKVQGQDYAYAIQGWLKGVNSDELDPANDLGGDGDTGSNIAKDAYGFALTYNDEDYQSIGTINAFINSSASGPNNTSDLYNGNIRLMSTGVMNTEEVSLGSQINHYTYDQLNRIKSMRGFNTSNNPNYSSDYSYDRNGNLNSLKRSTINDANQVVQMDELSYKYNNTKENPLTGETSKNNQLNYVTDAVGDAGFNDLDTQPVNNYEYDEIGQLVSDNSENITNIDWRVDGKVASITKTGGIEIHFEYDGLGNRIAKTVLPENKTTIYTRDAQGNVLAVYETNETDVTNISENKEVTLKEHHIYGSSRLGIEQKSIPIPEDGETIIVQDNIVLTTGNIITTESLLAENNIDVAGNANVYTVANTGDLTLKAGERIILKHGFSTNLGAKFKAKIEDVSATLPAGVFARTVGDKCYELSNHLGNVLSVVSDRKLVADPLNFTNFTADVLTYNDYYPFGQLLPNRHGSSDSYRYGFNGKEKDDEVKGEGAQYDYGFRIYDPRLGKFLSTDPLFKGYPHYTPYQFAGNTPIQAMDLDGLEEYYYWNELKKETSKIQLELVPIPYNPPDVSAFGFYQSREDAEKWGRLPYLKKEREQQIEQHNRAVEAYNNYVRNSNPVWWLATQANPLAGTYYAIKDYSEGEYFWGTVEGIFVALEVAPFLRGTKAFKNLNFSKSINRLPLEDFAEHAVREFGNVVERIYKSRNRPSFRKGKKGEMGVVEQVWENAPRDANGNVIDINTGEILTWDKSKSRFGQWDMGHKPGKEWHKLRQDYIDGKVTWQEVLDEYNNPRNYVPENPSSNRSGAHEGSPRPERE</sequence>
<name>A0ABT8WFR6_9FLAO</name>
<dbReference type="EMBL" id="JAUOEK010000180">
    <property type="protein sequence ID" value="MDO5971995.1"/>
    <property type="molecule type" value="Genomic_DNA"/>
</dbReference>
<proteinExistence type="predicted"/>
<dbReference type="Gene3D" id="2.180.10.10">
    <property type="entry name" value="RHS repeat-associated core"/>
    <property type="match status" value="2"/>
</dbReference>
<accession>A0ABT8WFR6</accession>
<feature type="chain" id="PRO_5046352193" evidence="2">
    <location>
        <begin position="30"/>
        <end position="3472"/>
    </location>
</feature>
<gene>
    <name evidence="5" type="ORF">Q4Q35_19510</name>
</gene>
<dbReference type="Pfam" id="PF14410">
    <property type="entry name" value="GH-E"/>
    <property type="match status" value="1"/>
</dbReference>
<evidence type="ECO:0000259" key="3">
    <source>
        <dbReference type="Pfam" id="PF14410"/>
    </source>
</evidence>
<dbReference type="NCBIfam" id="TIGR03696">
    <property type="entry name" value="Rhs_assc_core"/>
    <property type="match status" value="1"/>
</dbReference>
<dbReference type="NCBIfam" id="NF045639">
    <property type="entry name" value="GCX_COOH"/>
    <property type="match status" value="1"/>
</dbReference>
<feature type="domain" description="DUF6443" evidence="4">
    <location>
        <begin position="330"/>
        <end position="410"/>
    </location>
</feature>
<dbReference type="InterPro" id="IPR055015">
    <property type="entry name" value="GCX_COOH"/>
</dbReference>
<dbReference type="Pfam" id="PF20041">
    <property type="entry name" value="DUF6443"/>
    <property type="match status" value="1"/>
</dbReference>
<dbReference type="InterPro" id="IPR045619">
    <property type="entry name" value="DUF6443"/>
</dbReference>
<organism evidence="5 6">
    <name type="scientific">Flavivirga aquimarina</name>
    <dbReference type="NCBI Taxonomy" id="2027862"/>
    <lineage>
        <taxon>Bacteria</taxon>
        <taxon>Pseudomonadati</taxon>
        <taxon>Bacteroidota</taxon>
        <taxon>Flavobacteriia</taxon>
        <taxon>Flavobacteriales</taxon>
        <taxon>Flavobacteriaceae</taxon>
        <taxon>Flavivirga</taxon>
    </lineage>
</organism>
<feature type="compositionally biased region" description="Basic and acidic residues" evidence="1">
    <location>
        <begin position="3461"/>
        <end position="3472"/>
    </location>
</feature>
<evidence type="ECO:0000256" key="2">
    <source>
        <dbReference type="SAM" id="SignalP"/>
    </source>
</evidence>
<evidence type="ECO:0000313" key="6">
    <source>
        <dbReference type="Proteomes" id="UP001176883"/>
    </source>
</evidence>
<evidence type="ECO:0000256" key="1">
    <source>
        <dbReference type="SAM" id="MobiDB-lite"/>
    </source>
</evidence>
<dbReference type="PANTHER" id="PTHR32305:SF15">
    <property type="entry name" value="PROTEIN RHSA-RELATED"/>
    <property type="match status" value="1"/>
</dbReference>